<dbReference type="EnsemblPlants" id="TuG1812G0300004668.01.T01">
    <property type="protein sequence ID" value="TuG1812G0300004668.01.T01.cds244662"/>
    <property type="gene ID" value="TuG1812G0300004668.01"/>
</dbReference>
<organism evidence="1 2">
    <name type="scientific">Triticum urartu</name>
    <name type="common">Red wild einkorn</name>
    <name type="synonym">Crithodium urartu</name>
    <dbReference type="NCBI Taxonomy" id="4572"/>
    <lineage>
        <taxon>Eukaryota</taxon>
        <taxon>Viridiplantae</taxon>
        <taxon>Streptophyta</taxon>
        <taxon>Embryophyta</taxon>
        <taxon>Tracheophyta</taxon>
        <taxon>Spermatophyta</taxon>
        <taxon>Magnoliopsida</taxon>
        <taxon>Liliopsida</taxon>
        <taxon>Poales</taxon>
        <taxon>Poaceae</taxon>
        <taxon>BOP clade</taxon>
        <taxon>Pooideae</taxon>
        <taxon>Triticodae</taxon>
        <taxon>Triticeae</taxon>
        <taxon>Triticinae</taxon>
        <taxon>Triticum</taxon>
    </lineage>
</organism>
<reference evidence="2" key="1">
    <citation type="journal article" date="2013" name="Nature">
        <title>Draft genome of the wheat A-genome progenitor Triticum urartu.</title>
        <authorList>
            <person name="Ling H.Q."/>
            <person name="Zhao S."/>
            <person name="Liu D."/>
            <person name="Wang J."/>
            <person name="Sun H."/>
            <person name="Zhang C."/>
            <person name="Fan H."/>
            <person name="Li D."/>
            <person name="Dong L."/>
            <person name="Tao Y."/>
            <person name="Gao C."/>
            <person name="Wu H."/>
            <person name="Li Y."/>
            <person name="Cui Y."/>
            <person name="Guo X."/>
            <person name="Zheng S."/>
            <person name="Wang B."/>
            <person name="Yu K."/>
            <person name="Liang Q."/>
            <person name="Yang W."/>
            <person name="Lou X."/>
            <person name="Chen J."/>
            <person name="Feng M."/>
            <person name="Jian J."/>
            <person name="Zhang X."/>
            <person name="Luo G."/>
            <person name="Jiang Y."/>
            <person name="Liu J."/>
            <person name="Wang Z."/>
            <person name="Sha Y."/>
            <person name="Zhang B."/>
            <person name="Wu H."/>
            <person name="Tang D."/>
            <person name="Shen Q."/>
            <person name="Xue P."/>
            <person name="Zou S."/>
            <person name="Wang X."/>
            <person name="Liu X."/>
            <person name="Wang F."/>
            <person name="Yang Y."/>
            <person name="An X."/>
            <person name="Dong Z."/>
            <person name="Zhang K."/>
            <person name="Zhang X."/>
            <person name="Luo M.C."/>
            <person name="Dvorak J."/>
            <person name="Tong Y."/>
            <person name="Wang J."/>
            <person name="Yang H."/>
            <person name="Li Z."/>
            <person name="Wang D."/>
            <person name="Zhang A."/>
            <person name="Wang J."/>
        </authorList>
    </citation>
    <scope>NUCLEOTIDE SEQUENCE</scope>
    <source>
        <strain evidence="2">cv. G1812</strain>
    </source>
</reference>
<keyword evidence="2" id="KW-1185">Reference proteome</keyword>
<reference evidence="1" key="2">
    <citation type="submission" date="2018-03" db="EMBL/GenBank/DDBJ databases">
        <title>The Triticum urartu genome reveals the dynamic nature of wheat genome evolution.</title>
        <authorList>
            <person name="Ling H."/>
            <person name="Ma B."/>
            <person name="Shi X."/>
            <person name="Liu H."/>
            <person name="Dong L."/>
            <person name="Sun H."/>
            <person name="Cao Y."/>
            <person name="Gao Q."/>
            <person name="Zheng S."/>
            <person name="Li Y."/>
            <person name="Yu Y."/>
            <person name="Du H."/>
            <person name="Qi M."/>
            <person name="Li Y."/>
            <person name="Yu H."/>
            <person name="Cui Y."/>
            <person name="Wang N."/>
            <person name="Chen C."/>
            <person name="Wu H."/>
            <person name="Zhao Y."/>
            <person name="Zhang J."/>
            <person name="Li Y."/>
            <person name="Zhou W."/>
            <person name="Zhang B."/>
            <person name="Hu W."/>
            <person name="Eijk M."/>
            <person name="Tang J."/>
            <person name="Witsenboer H."/>
            <person name="Zhao S."/>
            <person name="Li Z."/>
            <person name="Zhang A."/>
            <person name="Wang D."/>
            <person name="Liang C."/>
        </authorList>
    </citation>
    <scope>NUCLEOTIDE SEQUENCE [LARGE SCALE GENOMIC DNA]</scope>
    <source>
        <strain evidence="1">cv. G1812</strain>
    </source>
</reference>
<accession>A0A8R7PXQ0</accession>
<reference evidence="1" key="3">
    <citation type="submission" date="2022-06" db="UniProtKB">
        <authorList>
            <consortium name="EnsemblPlants"/>
        </authorList>
    </citation>
    <scope>IDENTIFICATION</scope>
</reference>
<dbReference type="Proteomes" id="UP000015106">
    <property type="component" value="Chromosome 3"/>
</dbReference>
<dbReference type="Gramene" id="TuG1812G0300004668.01.T01">
    <property type="protein sequence ID" value="TuG1812G0300004668.01.T01.cds244662"/>
    <property type="gene ID" value="TuG1812G0300004668.01"/>
</dbReference>
<sequence length="34" mass="3929">MCISITCDALLFIDYQWVQLYIVQHILANVAKTT</sequence>
<proteinExistence type="predicted"/>
<dbReference type="AlphaFoldDB" id="A0A8R7PXQ0"/>
<protein>
    <submittedName>
        <fullName evidence="1">Uncharacterized protein</fullName>
    </submittedName>
</protein>
<name>A0A8R7PXQ0_TRIUA</name>
<evidence type="ECO:0000313" key="1">
    <source>
        <dbReference type="EnsemblPlants" id="TuG1812G0300004668.01.T01.cds244662"/>
    </source>
</evidence>
<evidence type="ECO:0000313" key="2">
    <source>
        <dbReference type="Proteomes" id="UP000015106"/>
    </source>
</evidence>